<proteinExistence type="predicted"/>
<dbReference type="EMBL" id="JAAAWN010000004">
    <property type="protein sequence ID" value="NDV90492.1"/>
    <property type="molecule type" value="Genomic_DNA"/>
</dbReference>
<dbReference type="Gene3D" id="3.50.50.60">
    <property type="entry name" value="FAD/NAD(P)-binding domain"/>
    <property type="match status" value="1"/>
</dbReference>
<keyword evidence="3" id="KW-0560">Oxidoreductase</keyword>
<evidence type="ECO:0000256" key="1">
    <source>
        <dbReference type="ARBA" id="ARBA00022485"/>
    </source>
</evidence>
<organism evidence="6 7">
    <name type="scientific">Alteromonas profundi</name>
    <dbReference type="NCBI Taxonomy" id="2696062"/>
    <lineage>
        <taxon>Bacteria</taxon>
        <taxon>Pseudomonadati</taxon>
        <taxon>Pseudomonadota</taxon>
        <taxon>Gammaproteobacteria</taxon>
        <taxon>Alteromonadales</taxon>
        <taxon>Alteromonadaceae</taxon>
        <taxon>Alteromonas/Salinimonas group</taxon>
        <taxon>Alteromonas</taxon>
    </lineage>
</organism>
<dbReference type="GO" id="GO:0016491">
    <property type="term" value="F:oxidoreductase activity"/>
    <property type="evidence" value="ECO:0007669"/>
    <property type="project" value="UniProtKB-KW"/>
</dbReference>
<reference evidence="6 7" key="1">
    <citation type="submission" date="2020-01" db="EMBL/GenBank/DDBJ databases">
        <authorList>
            <person name="Chen J."/>
            <person name="Zhu S."/>
            <person name="Yang J."/>
        </authorList>
    </citation>
    <scope>NUCLEOTIDE SEQUENCE [LARGE SCALE GENOMIC DNA]</scope>
    <source>
        <strain evidence="6 7">345S023</strain>
    </source>
</reference>
<keyword evidence="7" id="KW-1185">Reference proteome</keyword>
<evidence type="ECO:0000256" key="2">
    <source>
        <dbReference type="ARBA" id="ARBA00022723"/>
    </source>
</evidence>
<dbReference type="SUPFAM" id="SSF51905">
    <property type="entry name" value="FAD/NAD(P)-binding domain"/>
    <property type="match status" value="1"/>
</dbReference>
<dbReference type="InterPro" id="IPR036188">
    <property type="entry name" value="FAD/NAD-bd_sf"/>
</dbReference>
<evidence type="ECO:0000313" key="6">
    <source>
        <dbReference type="EMBL" id="NDV90492.1"/>
    </source>
</evidence>
<keyword evidence="5" id="KW-0411">Iron-sulfur</keyword>
<keyword evidence="1" id="KW-0004">4Fe-4S</keyword>
<dbReference type="AlphaFoldDB" id="A0A7X5LJG0"/>
<name>A0A7X5LJG0_9ALTE</name>
<dbReference type="RefSeq" id="WP_163084081.1">
    <property type="nucleotide sequence ID" value="NZ_JAAAWN010000004.1"/>
</dbReference>
<keyword evidence="2" id="KW-0479">Metal-binding</keyword>
<comment type="caution">
    <text evidence="6">The sequence shown here is derived from an EMBL/GenBank/DDBJ whole genome shotgun (WGS) entry which is preliminary data.</text>
</comment>
<evidence type="ECO:0000256" key="4">
    <source>
        <dbReference type="ARBA" id="ARBA00023004"/>
    </source>
</evidence>
<dbReference type="GO" id="GO:0051539">
    <property type="term" value="F:4 iron, 4 sulfur cluster binding"/>
    <property type="evidence" value="ECO:0007669"/>
    <property type="project" value="UniProtKB-KW"/>
</dbReference>
<dbReference type="PANTHER" id="PTHR43498:SF1">
    <property type="entry name" value="COB--COM HETERODISULFIDE REDUCTASE IRON-SULFUR SUBUNIT A"/>
    <property type="match status" value="1"/>
</dbReference>
<keyword evidence="4" id="KW-0408">Iron</keyword>
<dbReference type="Pfam" id="PF12831">
    <property type="entry name" value="FAD_oxidored"/>
    <property type="match status" value="1"/>
</dbReference>
<accession>A0A7X5LJG0</accession>
<dbReference type="PANTHER" id="PTHR43498">
    <property type="entry name" value="FERREDOXIN:COB-COM HETERODISULFIDE REDUCTASE SUBUNIT A"/>
    <property type="match status" value="1"/>
</dbReference>
<dbReference type="GO" id="GO:0046872">
    <property type="term" value="F:metal ion binding"/>
    <property type="evidence" value="ECO:0007669"/>
    <property type="project" value="UniProtKB-KW"/>
</dbReference>
<protein>
    <submittedName>
        <fullName evidence="6">FAD-dependent oxidoreductase</fullName>
    </submittedName>
</protein>
<evidence type="ECO:0000313" key="7">
    <source>
        <dbReference type="Proteomes" id="UP000470213"/>
    </source>
</evidence>
<gene>
    <name evidence="6" type="ORF">GTH32_04675</name>
</gene>
<dbReference type="Proteomes" id="UP000470213">
    <property type="component" value="Unassembled WGS sequence"/>
</dbReference>
<evidence type="ECO:0000256" key="5">
    <source>
        <dbReference type="ARBA" id="ARBA00023014"/>
    </source>
</evidence>
<evidence type="ECO:0000256" key="3">
    <source>
        <dbReference type="ARBA" id="ARBA00023002"/>
    </source>
</evidence>
<dbReference type="InterPro" id="IPR039650">
    <property type="entry name" value="HdrA-like"/>
</dbReference>
<sequence length="759" mass="84634">MYHELSEPAGRSSTVETIKSDLVVVGGGVAGVCCAISAARAGVKVTLVQDRPVLGGNASSEVRLWVLGATSHMGNNNRWSREGGIIGELLLENLFRNKEGNALIFDTILLEKVVEEKNITLLLNTSIHATNKNAENNISSVEGFCSQNSKFYNLLGSYFCDASGDGIVAFQAGAEFRMGAEAKNEFSEKMAPEEPEKELLGHSIYFYSKDAGKPVKYVAPSFASIDGMTEDRMKRIRSQDVGPRLWWLEYGGNSETIDESEEIKWQLWKVVYGIWDYIKNSGNFENVDNLTLEWVGTIPGKRESRRFVGHSFITQQDIVEQRNVDDAVSYGGWAIDHHPGDGVYSDKPPCRQYHSKGVYQIPLGAFISKDIDNLFFAGRIISSSHIAFGSTRVMATCGHGGHAVGEAVAYCLHHNCSTADLLQASHITQLQQNLNEKGHFIPNVPLRPEFNLASKANISASSQLLLSELPCDGPWRPLVISTGQWLPLSQNTAYHFTVTVRAAKSTTLCAQLRHSEKVTNYTPEVILEQQHYQLDAGEHRLDIKFTETLAEDQYALLCFLANPDIEIACTTRRVSSLVSVFNGVNKAVSNNGKQTVDGDKGVDEFEFWTPERRPGGHNIALSITPSLDCFNLSNLTNGYTRPYQRSNVWCADTEHKEAELTLQWQQPQRVNKVILHFDADFDHALESSLYGHPEDRVPFCVERFEVLDDKGNVVYEKHDNHQAVVECRFSAPITTDALRIKLWQAHKDCPIAIYEIIVK</sequence>